<comment type="caution">
    <text evidence="1">The sequence shown here is derived from an EMBL/GenBank/DDBJ whole genome shotgun (WGS) entry which is preliminary data.</text>
</comment>
<proteinExistence type="predicted"/>
<dbReference type="EMBL" id="LXQA010008449">
    <property type="protein sequence ID" value="MCH85405.1"/>
    <property type="molecule type" value="Genomic_DNA"/>
</dbReference>
<name>A0A392ME65_9FABA</name>
<keyword evidence="2" id="KW-1185">Reference proteome</keyword>
<reference evidence="1 2" key="1">
    <citation type="journal article" date="2018" name="Front. Plant Sci.">
        <title>Red Clover (Trifolium pratense) and Zigzag Clover (T. medium) - A Picture of Genomic Similarities and Differences.</title>
        <authorList>
            <person name="Dluhosova J."/>
            <person name="Istvanek J."/>
            <person name="Nedelnik J."/>
            <person name="Repkova J."/>
        </authorList>
    </citation>
    <scope>NUCLEOTIDE SEQUENCE [LARGE SCALE GENOMIC DNA]</scope>
    <source>
        <strain evidence="2">cv. 10/8</strain>
        <tissue evidence="1">Leaf</tissue>
    </source>
</reference>
<protein>
    <submittedName>
        <fullName evidence="1">Uncharacterized protein</fullName>
    </submittedName>
</protein>
<evidence type="ECO:0000313" key="2">
    <source>
        <dbReference type="Proteomes" id="UP000265520"/>
    </source>
</evidence>
<evidence type="ECO:0000313" key="1">
    <source>
        <dbReference type="EMBL" id="MCH85405.1"/>
    </source>
</evidence>
<accession>A0A392ME65</accession>
<gene>
    <name evidence="1" type="ORF">A2U01_0006251</name>
</gene>
<dbReference type="AlphaFoldDB" id="A0A392ME65"/>
<sequence>NLFISLVHLLLFSCRFSSFKSLLEVIATAAVIALWYLETDGDLVQSPDLWQWRPDPIRGLPTRVNLASRGIITPDMLSLVLPVARTWNQLSTCSFPAVPLAPFGRQLGLGLVCFRWILTIWQTIFSSLLSQHVVSERVAPFCSLFGSFTFG</sequence>
<dbReference type="Proteomes" id="UP000265520">
    <property type="component" value="Unassembled WGS sequence"/>
</dbReference>
<organism evidence="1 2">
    <name type="scientific">Trifolium medium</name>
    <dbReference type="NCBI Taxonomy" id="97028"/>
    <lineage>
        <taxon>Eukaryota</taxon>
        <taxon>Viridiplantae</taxon>
        <taxon>Streptophyta</taxon>
        <taxon>Embryophyta</taxon>
        <taxon>Tracheophyta</taxon>
        <taxon>Spermatophyta</taxon>
        <taxon>Magnoliopsida</taxon>
        <taxon>eudicotyledons</taxon>
        <taxon>Gunneridae</taxon>
        <taxon>Pentapetalae</taxon>
        <taxon>rosids</taxon>
        <taxon>fabids</taxon>
        <taxon>Fabales</taxon>
        <taxon>Fabaceae</taxon>
        <taxon>Papilionoideae</taxon>
        <taxon>50 kb inversion clade</taxon>
        <taxon>NPAAA clade</taxon>
        <taxon>Hologalegina</taxon>
        <taxon>IRL clade</taxon>
        <taxon>Trifolieae</taxon>
        <taxon>Trifolium</taxon>
    </lineage>
</organism>
<feature type="non-terminal residue" evidence="1">
    <location>
        <position position="1"/>
    </location>
</feature>